<proteinExistence type="predicted"/>
<dbReference type="EMBL" id="CP134146">
    <property type="protein sequence ID" value="WNC69295.1"/>
    <property type="molecule type" value="Genomic_DNA"/>
</dbReference>
<feature type="chain" id="PRO_5046055730" description="HMA domain-containing protein" evidence="1">
    <location>
        <begin position="20"/>
        <end position="88"/>
    </location>
</feature>
<organism evidence="2 3">
    <name type="scientific">Thalassotalea nanhaiensis</name>
    <dbReference type="NCBI Taxonomy" id="3065648"/>
    <lineage>
        <taxon>Bacteria</taxon>
        <taxon>Pseudomonadati</taxon>
        <taxon>Pseudomonadota</taxon>
        <taxon>Gammaproteobacteria</taxon>
        <taxon>Alteromonadales</taxon>
        <taxon>Colwelliaceae</taxon>
        <taxon>Thalassotalea</taxon>
    </lineage>
</organism>
<sequence>MLSAIIIAAILLFSPLAQSSHLAEHDFSIEDVHCQVCLSSVMDDDYIIDGDEQTLEPYHTASIHAQHYRSKPNVRITFYSSRAPPSTL</sequence>
<name>A0ABY9TKH3_9GAMM</name>
<keyword evidence="3" id="KW-1185">Reference proteome</keyword>
<evidence type="ECO:0000256" key="1">
    <source>
        <dbReference type="SAM" id="SignalP"/>
    </source>
</evidence>
<evidence type="ECO:0008006" key="4">
    <source>
        <dbReference type="Google" id="ProtNLM"/>
    </source>
</evidence>
<dbReference type="Proteomes" id="UP001248581">
    <property type="component" value="Chromosome"/>
</dbReference>
<accession>A0ABY9TKH3</accession>
<feature type="signal peptide" evidence="1">
    <location>
        <begin position="1"/>
        <end position="19"/>
    </location>
</feature>
<gene>
    <name evidence="2" type="ORF">RI845_03870</name>
</gene>
<dbReference type="RefSeq" id="WP_348388439.1">
    <property type="nucleotide sequence ID" value="NZ_CP134146.1"/>
</dbReference>
<evidence type="ECO:0000313" key="2">
    <source>
        <dbReference type="EMBL" id="WNC69295.1"/>
    </source>
</evidence>
<reference evidence="3" key="1">
    <citation type="submission" date="2023-09" db="EMBL/GenBank/DDBJ databases">
        <authorList>
            <person name="Zhang C."/>
        </authorList>
    </citation>
    <scope>NUCLEOTIDE SEQUENCE [LARGE SCALE GENOMIC DNA]</scope>
    <source>
        <strain evidence="3">SQ345</strain>
    </source>
</reference>
<protein>
    <recommendedName>
        <fullName evidence="4">HMA domain-containing protein</fullName>
    </recommendedName>
</protein>
<keyword evidence="1" id="KW-0732">Signal</keyword>
<evidence type="ECO:0000313" key="3">
    <source>
        <dbReference type="Proteomes" id="UP001248581"/>
    </source>
</evidence>